<reference evidence="1" key="1">
    <citation type="submission" date="2022-08" db="EMBL/GenBank/DDBJ databases">
        <title>Genome Sequence of Pycnoporus sanguineus.</title>
        <authorList>
            <person name="Buettner E."/>
        </authorList>
    </citation>
    <scope>NUCLEOTIDE SEQUENCE</scope>
    <source>
        <strain evidence="1">CG-C14</strain>
    </source>
</reference>
<organism evidence="1 2">
    <name type="scientific">Trametes sanguinea</name>
    <dbReference type="NCBI Taxonomy" id="158606"/>
    <lineage>
        <taxon>Eukaryota</taxon>
        <taxon>Fungi</taxon>
        <taxon>Dikarya</taxon>
        <taxon>Basidiomycota</taxon>
        <taxon>Agaricomycotina</taxon>
        <taxon>Agaricomycetes</taxon>
        <taxon>Polyporales</taxon>
        <taxon>Polyporaceae</taxon>
        <taxon>Trametes</taxon>
    </lineage>
</organism>
<accession>A0ACC1PXS8</accession>
<dbReference type="EMBL" id="JANSHE010001034">
    <property type="protein sequence ID" value="KAJ3005094.1"/>
    <property type="molecule type" value="Genomic_DNA"/>
</dbReference>
<gene>
    <name evidence="1" type="ORF">NUW54_g4498</name>
</gene>
<protein>
    <submittedName>
        <fullName evidence="1">Uncharacterized protein</fullName>
    </submittedName>
</protein>
<evidence type="ECO:0000313" key="2">
    <source>
        <dbReference type="Proteomes" id="UP001144978"/>
    </source>
</evidence>
<evidence type="ECO:0000313" key="1">
    <source>
        <dbReference type="EMBL" id="KAJ3005094.1"/>
    </source>
</evidence>
<comment type="caution">
    <text evidence="1">The sequence shown here is derived from an EMBL/GenBank/DDBJ whole genome shotgun (WGS) entry which is preliminary data.</text>
</comment>
<keyword evidence="2" id="KW-1185">Reference proteome</keyword>
<name>A0ACC1PXS8_9APHY</name>
<dbReference type="Proteomes" id="UP001144978">
    <property type="component" value="Unassembled WGS sequence"/>
</dbReference>
<sequence>MEAPWTHPLYRQAFVQVQAELATEREGEDEVPASVAEVEAEVDELADDEVEVAEAAAPEPRTPQAGREDGGLQVQARASCGQAGGDSLAAEESSL</sequence>
<proteinExistence type="predicted"/>